<dbReference type="AlphaFoldDB" id="A0A916NVU6"/>
<evidence type="ECO:0000256" key="4">
    <source>
        <dbReference type="ARBA" id="ARBA00022989"/>
    </source>
</evidence>
<dbReference type="CDD" id="cd06579">
    <property type="entry name" value="TM_PBP1_transp_AraH_like"/>
    <property type="match status" value="1"/>
</dbReference>
<sequence>MSLTTRPLTIPRSTRRFLAALTTYLLPILFVGLVVTFAILEPRFLDPTNLTNVSRQSVFLLLIALGQMIVLINAQLDLSVGATVAFTSVIVATFTSSVGEGGWSIVIGVLVALAAGLVIGLVNGAIVSFWKVPSFMATLGTTSILTGSALLITKGAPVTGVPFSFRDVFGTGNVFGIPTPVIVGIGVLLLVMLFMNRVPTGRNMYAIGGNAEAARVAGINVRRTVIVAFVLCSVFAALAGMLLTARLGSGEASLGGSYVMLSIAAAVLGGTSLFGGEGVAWRVLLGVLFMGVLGNGMNLLHISSYVQEIVIGCVLVMAVGLERLREKL</sequence>
<dbReference type="Proteomes" id="UP000693892">
    <property type="component" value="Unassembled WGS sequence"/>
</dbReference>
<proteinExistence type="predicted"/>
<protein>
    <submittedName>
        <fullName evidence="7">D-allose transport system permease protein AlsC</fullName>
    </submittedName>
</protein>
<feature type="transmembrane region" description="Helical" evidence="6">
    <location>
        <begin position="21"/>
        <end position="40"/>
    </location>
</feature>
<keyword evidence="8" id="KW-1185">Reference proteome</keyword>
<feature type="transmembrane region" description="Helical" evidence="6">
    <location>
        <begin position="78"/>
        <end position="96"/>
    </location>
</feature>
<feature type="transmembrane region" description="Helical" evidence="6">
    <location>
        <begin position="134"/>
        <end position="153"/>
    </location>
</feature>
<evidence type="ECO:0000256" key="1">
    <source>
        <dbReference type="ARBA" id="ARBA00004651"/>
    </source>
</evidence>
<evidence type="ECO:0000256" key="6">
    <source>
        <dbReference type="SAM" id="Phobius"/>
    </source>
</evidence>
<dbReference type="RefSeq" id="WP_236022025.1">
    <property type="nucleotide sequence ID" value="NZ_CAJVAP010000014.1"/>
</dbReference>
<feature type="transmembrane region" description="Helical" evidence="6">
    <location>
        <begin position="279"/>
        <end position="296"/>
    </location>
</feature>
<comment type="subcellular location">
    <subcellularLocation>
        <location evidence="1">Cell membrane</location>
        <topology evidence="1">Multi-pass membrane protein</topology>
    </subcellularLocation>
</comment>
<keyword evidence="3 6" id="KW-0812">Transmembrane</keyword>
<dbReference type="EMBL" id="CAJVAP010000014">
    <property type="protein sequence ID" value="CAG7611464.1"/>
    <property type="molecule type" value="Genomic_DNA"/>
</dbReference>
<feature type="transmembrane region" description="Helical" evidence="6">
    <location>
        <begin position="52"/>
        <end position="71"/>
    </location>
</feature>
<dbReference type="Pfam" id="PF02653">
    <property type="entry name" value="BPD_transp_2"/>
    <property type="match status" value="1"/>
</dbReference>
<evidence type="ECO:0000313" key="8">
    <source>
        <dbReference type="Proteomes" id="UP000693892"/>
    </source>
</evidence>
<keyword evidence="5 6" id="KW-0472">Membrane</keyword>
<name>A0A916NVU6_9MICO</name>
<reference evidence="7" key="1">
    <citation type="submission" date="2021-06" db="EMBL/GenBank/DDBJ databases">
        <authorList>
            <person name="Criscuolo A."/>
        </authorList>
    </citation>
    <scope>NUCLEOTIDE SEQUENCE</scope>
    <source>
        <strain evidence="7">CIP111803</strain>
    </source>
</reference>
<keyword evidence="4 6" id="KW-1133">Transmembrane helix</keyword>
<dbReference type="GO" id="GO:0022857">
    <property type="term" value="F:transmembrane transporter activity"/>
    <property type="evidence" value="ECO:0007669"/>
    <property type="project" value="InterPro"/>
</dbReference>
<feature type="transmembrane region" description="Helical" evidence="6">
    <location>
        <begin position="302"/>
        <end position="321"/>
    </location>
</feature>
<dbReference type="PANTHER" id="PTHR32196">
    <property type="entry name" value="ABC TRANSPORTER PERMEASE PROTEIN YPHD-RELATED-RELATED"/>
    <property type="match status" value="1"/>
</dbReference>
<organism evidence="7 8">
    <name type="scientific">Leucobacter soli</name>
    <dbReference type="NCBI Taxonomy" id="2812850"/>
    <lineage>
        <taxon>Bacteria</taxon>
        <taxon>Bacillati</taxon>
        <taxon>Actinomycetota</taxon>
        <taxon>Actinomycetes</taxon>
        <taxon>Micrococcales</taxon>
        <taxon>Microbacteriaceae</taxon>
        <taxon>Leucobacter</taxon>
    </lineage>
</organism>
<dbReference type="GO" id="GO:0005886">
    <property type="term" value="C:plasma membrane"/>
    <property type="evidence" value="ECO:0007669"/>
    <property type="project" value="UniProtKB-SubCell"/>
</dbReference>
<feature type="transmembrane region" description="Helical" evidence="6">
    <location>
        <begin position="102"/>
        <end position="122"/>
    </location>
</feature>
<feature type="transmembrane region" description="Helical" evidence="6">
    <location>
        <begin position="173"/>
        <end position="195"/>
    </location>
</feature>
<dbReference type="InterPro" id="IPR001851">
    <property type="entry name" value="ABC_transp_permease"/>
</dbReference>
<keyword evidence="2" id="KW-1003">Cell membrane</keyword>
<feature type="transmembrane region" description="Helical" evidence="6">
    <location>
        <begin position="255"/>
        <end position="274"/>
    </location>
</feature>
<gene>
    <name evidence="7" type="primary">alsC_2</name>
    <name evidence="7" type="ORF">LEUCIP111803_01438</name>
</gene>
<feature type="transmembrane region" description="Helical" evidence="6">
    <location>
        <begin position="225"/>
        <end position="243"/>
    </location>
</feature>
<evidence type="ECO:0000256" key="3">
    <source>
        <dbReference type="ARBA" id="ARBA00022692"/>
    </source>
</evidence>
<comment type="caution">
    <text evidence="7">The sequence shown here is derived from an EMBL/GenBank/DDBJ whole genome shotgun (WGS) entry which is preliminary data.</text>
</comment>
<accession>A0A916NVU6</accession>
<evidence type="ECO:0000256" key="5">
    <source>
        <dbReference type="ARBA" id="ARBA00023136"/>
    </source>
</evidence>
<evidence type="ECO:0000313" key="7">
    <source>
        <dbReference type="EMBL" id="CAG7611464.1"/>
    </source>
</evidence>
<evidence type="ECO:0000256" key="2">
    <source>
        <dbReference type="ARBA" id="ARBA00022475"/>
    </source>
</evidence>